<name>A0A0E9RWU2_ANGAN</name>
<reference evidence="1" key="1">
    <citation type="submission" date="2014-11" db="EMBL/GenBank/DDBJ databases">
        <authorList>
            <person name="Amaro Gonzalez C."/>
        </authorList>
    </citation>
    <scope>NUCLEOTIDE SEQUENCE</scope>
</reference>
<accession>A0A0E9RWU2</accession>
<proteinExistence type="predicted"/>
<protein>
    <submittedName>
        <fullName evidence="1">Uncharacterized protein</fullName>
    </submittedName>
</protein>
<dbReference type="EMBL" id="GBXM01075717">
    <property type="protein sequence ID" value="JAH32860.1"/>
    <property type="molecule type" value="Transcribed_RNA"/>
</dbReference>
<sequence>MRWQLGRVDFIIVCVPSFQDRFDHIQILGLGIKILKIACHHFSG</sequence>
<reference evidence="1" key="2">
    <citation type="journal article" date="2015" name="Fish Shellfish Immunol.">
        <title>Early steps in the European eel (Anguilla anguilla)-Vibrio vulnificus interaction in the gills: Role of the RtxA13 toxin.</title>
        <authorList>
            <person name="Callol A."/>
            <person name="Pajuelo D."/>
            <person name="Ebbesson L."/>
            <person name="Teles M."/>
            <person name="MacKenzie S."/>
            <person name="Amaro C."/>
        </authorList>
    </citation>
    <scope>NUCLEOTIDE SEQUENCE</scope>
</reference>
<evidence type="ECO:0000313" key="1">
    <source>
        <dbReference type="EMBL" id="JAH32860.1"/>
    </source>
</evidence>
<dbReference type="AlphaFoldDB" id="A0A0E9RWU2"/>
<organism evidence="1">
    <name type="scientific">Anguilla anguilla</name>
    <name type="common">European freshwater eel</name>
    <name type="synonym">Muraena anguilla</name>
    <dbReference type="NCBI Taxonomy" id="7936"/>
    <lineage>
        <taxon>Eukaryota</taxon>
        <taxon>Metazoa</taxon>
        <taxon>Chordata</taxon>
        <taxon>Craniata</taxon>
        <taxon>Vertebrata</taxon>
        <taxon>Euteleostomi</taxon>
        <taxon>Actinopterygii</taxon>
        <taxon>Neopterygii</taxon>
        <taxon>Teleostei</taxon>
        <taxon>Anguilliformes</taxon>
        <taxon>Anguillidae</taxon>
        <taxon>Anguilla</taxon>
    </lineage>
</organism>